<dbReference type="GO" id="GO:0005737">
    <property type="term" value="C:cytoplasm"/>
    <property type="evidence" value="ECO:0007669"/>
    <property type="project" value="TreeGrafter"/>
</dbReference>
<dbReference type="EC" id="2.7.11.1" evidence="1"/>
<evidence type="ECO:0000256" key="5">
    <source>
        <dbReference type="ARBA" id="ARBA00022741"/>
    </source>
</evidence>
<keyword evidence="7" id="KW-0067">ATP-binding</keyword>
<organism evidence="11 12">
    <name type="scientific">Aphidius gifuensis</name>
    <name type="common">Parasitoid wasp</name>
    <dbReference type="NCBI Taxonomy" id="684658"/>
    <lineage>
        <taxon>Eukaryota</taxon>
        <taxon>Metazoa</taxon>
        <taxon>Ecdysozoa</taxon>
        <taxon>Arthropoda</taxon>
        <taxon>Hexapoda</taxon>
        <taxon>Insecta</taxon>
        <taxon>Pterygota</taxon>
        <taxon>Neoptera</taxon>
        <taxon>Endopterygota</taxon>
        <taxon>Hymenoptera</taxon>
        <taxon>Apocrita</taxon>
        <taxon>Ichneumonoidea</taxon>
        <taxon>Braconidae</taxon>
        <taxon>Aphidiinae</taxon>
        <taxon>Aphidius</taxon>
    </lineage>
</organism>
<name>A0A834Y6H4_APHGI</name>
<keyword evidence="5" id="KW-0547">Nucleotide-binding</keyword>
<dbReference type="PROSITE" id="PS50011">
    <property type="entry name" value="PROTEIN_KINASE_DOM"/>
    <property type="match status" value="1"/>
</dbReference>
<dbReference type="Pfam" id="PF22949">
    <property type="entry name" value="HRI2_3H"/>
    <property type="match status" value="1"/>
</dbReference>
<evidence type="ECO:0000256" key="4">
    <source>
        <dbReference type="ARBA" id="ARBA00022679"/>
    </source>
</evidence>
<keyword evidence="2" id="KW-0723">Serine/threonine-protein kinase</keyword>
<feature type="coiled-coil region" evidence="8">
    <location>
        <begin position="630"/>
        <end position="671"/>
    </location>
</feature>
<dbReference type="Pfam" id="PF00069">
    <property type="entry name" value="Pkinase"/>
    <property type="match status" value="2"/>
</dbReference>
<feature type="compositionally biased region" description="Polar residues" evidence="9">
    <location>
        <begin position="325"/>
        <end position="339"/>
    </location>
</feature>
<keyword evidence="8" id="KW-0175">Coiled coil</keyword>
<feature type="compositionally biased region" description="Polar residues" evidence="9">
    <location>
        <begin position="233"/>
        <end position="244"/>
    </location>
</feature>
<dbReference type="SUPFAM" id="SSF56112">
    <property type="entry name" value="Protein kinase-like (PK-like)"/>
    <property type="match status" value="1"/>
</dbReference>
<dbReference type="GO" id="GO:0004694">
    <property type="term" value="F:eukaryotic translation initiation factor 2alpha kinase activity"/>
    <property type="evidence" value="ECO:0007669"/>
    <property type="project" value="TreeGrafter"/>
</dbReference>
<dbReference type="PANTHER" id="PTHR11042:SF187">
    <property type="entry name" value="EUKARYOTIC TRANSLATION INITIATION FACTOR 2-ALPHA KINASE 2"/>
    <property type="match status" value="1"/>
</dbReference>
<keyword evidence="12" id="KW-1185">Reference proteome</keyword>
<feature type="region of interest" description="Disordered" evidence="9">
    <location>
        <begin position="233"/>
        <end position="441"/>
    </location>
</feature>
<accession>A0A834Y6H4</accession>
<protein>
    <recommendedName>
        <fullName evidence="1">non-specific serine/threonine protein kinase</fullName>
        <ecNumber evidence="1">2.7.11.1</ecNumber>
    </recommendedName>
</protein>
<gene>
    <name evidence="11" type="ORF">HCN44_006183</name>
</gene>
<evidence type="ECO:0000256" key="9">
    <source>
        <dbReference type="SAM" id="MobiDB-lite"/>
    </source>
</evidence>
<sequence length="673" mass="76666">MNESCASTAADDDDDVWSELSTIATVDQGNDSWKLERIEASRSRPRAIGRVDTSTSLLIESLLTLICSMWENEPALKNKLYRAYCDLLFDMNLINKSYIQPEFDTLRGQHQKALFGLLMVAKQAIGSDDIVKLPDPRIMMSDYLIQFDEIGFIASGGFGSVYRARNKVDGNEYAIKKITVRSGRVKSIIKHLKEVKILAKFNHTNIVAYKGAWIEKNLPTFVRHDYYSCSQNKLTNSQDDSCQDSTNNENSSNNIKQNSNKSNSINYNSNKNNKTGKKIKDQSSASISNNKDEELEELELEELEEEEEEEEEDEDDDISFRDSSSDLVSFRASTDSNKQNVKEEEEPEEDDEDDDISFRDGSNSNLVSFKASTDNNKKNVKEEGEPEDEDDDISFRYNSSDVINNSSVESPSNNNETSETSETGSSNDQSPTSQNHVTRYNSSKRDSFATLYIQMALCEETLREWMDKRQEPTPISFIIEISKQTLEGLHYMHSLGAVHHDIKPSNIFIDTSGSLRIQLGDFGLTCPLQRESHPAMGTQVYAAPEQLQGQCDPKSDVYSFGIIFFELLFPMSTAMERSQLISQAKEGKFSDSHYQQYPEWCEFIKRLIEKDPKKRPSTKSLLHELTPDISKKNDTEIEKLKKENNKLKVQNKELNDELTKLKNELEQLKLKLL</sequence>
<evidence type="ECO:0000256" key="7">
    <source>
        <dbReference type="ARBA" id="ARBA00022840"/>
    </source>
</evidence>
<comment type="caution">
    <text evidence="11">The sequence shown here is derived from an EMBL/GenBank/DDBJ whole genome shotgun (WGS) entry which is preliminary data.</text>
</comment>
<evidence type="ECO:0000256" key="1">
    <source>
        <dbReference type="ARBA" id="ARBA00012513"/>
    </source>
</evidence>
<dbReference type="GO" id="GO:0005634">
    <property type="term" value="C:nucleus"/>
    <property type="evidence" value="ECO:0007669"/>
    <property type="project" value="TreeGrafter"/>
</dbReference>
<dbReference type="SMART" id="SM00220">
    <property type="entry name" value="S_TKc"/>
    <property type="match status" value="1"/>
</dbReference>
<dbReference type="OrthoDB" id="1405469at2759"/>
<dbReference type="GO" id="GO:0005524">
    <property type="term" value="F:ATP binding"/>
    <property type="evidence" value="ECO:0007669"/>
    <property type="project" value="UniProtKB-KW"/>
</dbReference>
<feature type="compositionally biased region" description="Polar residues" evidence="9">
    <location>
        <begin position="428"/>
        <end position="441"/>
    </location>
</feature>
<feature type="compositionally biased region" description="Polar residues" evidence="9">
    <location>
        <begin position="360"/>
        <end position="374"/>
    </location>
</feature>
<feature type="compositionally biased region" description="Low complexity" evidence="9">
    <location>
        <begin position="245"/>
        <end position="273"/>
    </location>
</feature>
<evidence type="ECO:0000256" key="8">
    <source>
        <dbReference type="SAM" id="Coils"/>
    </source>
</evidence>
<evidence type="ECO:0000256" key="6">
    <source>
        <dbReference type="ARBA" id="ARBA00022777"/>
    </source>
</evidence>
<reference evidence="11 12" key="1">
    <citation type="submission" date="2020-08" db="EMBL/GenBank/DDBJ databases">
        <title>Aphidius gifuensis genome sequencing and assembly.</title>
        <authorList>
            <person name="Du Z."/>
        </authorList>
    </citation>
    <scope>NUCLEOTIDE SEQUENCE [LARGE SCALE GENOMIC DNA]</scope>
    <source>
        <strain evidence="11">YNYX2018</strain>
        <tissue evidence="11">Adults</tissue>
    </source>
</reference>
<dbReference type="Proteomes" id="UP000639338">
    <property type="component" value="Unassembled WGS sequence"/>
</dbReference>
<keyword evidence="4" id="KW-0808">Transferase</keyword>
<dbReference type="InterPro" id="IPR050339">
    <property type="entry name" value="CC_SR_Kinase"/>
</dbReference>
<keyword evidence="6" id="KW-0418">Kinase</keyword>
<dbReference type="InterPro" id="IPR011009">
    <property type="entry name" value="Kinase-like_dom_sf"/>
</dbReference>
<dbReference type="Gene3D" id="1.10.510.10">
    <property type="entry name" value="Transferase(Phosphotransferase) domain 1"/>
    <property type="match status" value="1"/>
</dbReference>
<evidence type="ECO:0000256" key="2">
    <source>
        <dbReference type="ARBA" id="ARBA00022527"/>
    </source>
</evidence>
<evidence type="ECO:0000313" key="12">
    <source>
        <dbReference type="Proteomes" id="UP000639338"/>
    </source>
</evidence>
<evidence type="ECO:0000259" key="10">
    <source>
        <dbReference type="PROSITE" id="PS50011"/>
    </source>
</evidence>
<keyword evidence="3" id="KW-0597">Phosphoprotein</keyword>
<dbReference type="Gene3D" id="3.30.200.20">
    <property type="entry name" value="Phosphorylase Kinase, domain 1"/>
    <property type="match status" value="1"/>
</dbReference>
<dbReference type="PANTHER" id="PTHR11042">
    <property type="entry name" value="EUKARYOTIC TRANSLATION INITIATION FACTOR 2-ALPHA KINASE EIF2-ALPHA KINASE -RELATED"/>
    <property type="match status" value="1"/>
</dbReference>
<feature type="domain" description="Protein kinase" evidence="10">
    <location>
        <begin position="147"/>
        <end position="626"/>
    </location>
</feature>
<feature type="compositionally biased region" description="Acidic residues" evidence="9">
    <location>
        <begin position="343"/>
        <end position="355"/>
    </location>
</feature>
<evidence type="ECO:0000256" key="3">
    <source>
        <dbReference type="ARBA" id="ARBA00022553"/>
    </source>
</evidence>
<dbReference type="EMBL" id="JACMRX010000001">
    <property type="protein sequence ID" value="KAF7997612.1"/>
    <property type="molecule type" value="Genomic_DNA"/>
</dbReference>
<dbReference type="AlphaFoldDB" id="A0A834Y6H4"/>
<feature type="compositionally biased region" description="Low complexity" evidence="9">
    <location>
        <begin position="404"/>
        <end position="427"/>
    </location>
</feature>
<dbReference type="InterPro" id="IPR054521">
    <property type="entry name" value="HRI2_3H"/>
</dbReference>
<proteinExistence type="predicted"/>
<dbReference type="InterPro" id="IPR000719">
    <property type="entry name" value="Prot_kinase_dom"/>
</dbReference>
<feature type="compositionally biased region" description="Acidic residues" evidence="9">
    <location>
        <begin position="293"/>
        <end position="317"/>
    </location>
</feature>
<evidence type="ECO:0000313" key="11">
    <source>
        <dbReference type="EMBL" id="KAF7997612.1"/>
    </source>
</evidence>